<feature type="transmembrane region" description="Helical" evidence="5">
    <location>
        <begin position="47"/>
        <end position="72"/>
    </location>
</feature>
<dbReference type="EMBL" id="CADCUY010000046">
    <property type="protein sequence ID" value="CAA9387970.1"/>
    <property type="molecule type" value="Genomic_DNA"/>
</dbReference>
<evidence type="ECO:0000256" key="3">
    <source>
        <dbReference type="ARBA" id="ARBA00022989"/>
    </source>
</evidence>
<evidence type="ECO:0000259" key="6">
    <source>
        <dbReference type="PROSITE" id="PS50850"/>
    </source>
</evidence>
<dbReference type="InterPro" id="IPR051788">
    <property type="entry name" value="MFS_Transporter"/>
</dbReference>
<keyword evidence="3 5" id="KW-1133">Transmembrane helix</keyword>
<dbReference type="GO" id="GO:0022857">
    <property type="term" value="F:transmembrane transporter activity"/>
    <property type="evidence" value="ECO:0007669"/>
    <property type="project" value="InterPro"/>
</dbReference>
<dbReference type="InterPro" id="IPR020846">
    <property type="entry name" value="MFS_dom"/>
</dbReference>
<feature type="transmembrane region" description="Helical" evidence="5">
    <location>
        <begin position="167"/>
        <end position="188"/>
    </location>
</feature>
<evidence type="ECO:0000256" key="5">
    <source>
        <dbReference type="SAM" id="Phobius"/>
    </source>
</evidence>
<dbReference type="InterPro" id="IPR036259">
    <property type="entry name" value="MFS_trans_sf"/>
</dbReference>
<keyword evidence="2 5" id="KW-0812">Transmembrane</keyword>
<evidence type="ECO:0000256" key="4">
    <source>
        <dbReference type="ARBA" id="ARBA00023136"/>
    </source>
</evidence>
<evidence type="ECO:0000256" key="1">
    <source>
        <dbReference type="ARBA" id="ARBA00004651"/>
    </source>
</evidence>
<dbReference type="GO" id="GO:0005886">
    <property type="term" value="C:plasma membrane"/>
    <property type="evidence" value="ECO:0007669"/>
    <property type="project" value="UniProtKB-SubCell"/>
</dbReference>
<dbReference type="AlphaFoldDB" id="A0A6J4NH44"/>
<feature type="transmembrane region" description="Helical" evidence="5">
    <location>
        <begin position="344"/>
        <end position="368"/>
    </location>
</feature>
<proteinExistence type="predicted"/>
<accession>A0A6J4NH44</accession>
<dbReference type="Pfam" id="PF07690">
    <property type="entry name" value="MFS_1"/>
    <property type="match status" value="1"/>
</dbReference>
<evidence type="ECO:0000313" key="7">
    <source>
        <dbReference type="EMBL" id="CAA9387970.1"/>
    </source>
</evidence>
<sequence length="403" mass="39014">MAEEAASRAARRARLGVAGLFFANGALFAGAVPRYPEVKGGLDLSNAAFGAAVAAYGLGALVLGLLAGALVARFGSARVAPVTTVVLAVSVVLIAAAGSWGALVVVLALAGAADSTADLAVNAHGLRVERLRGRPVLNSLHAVWSIGAVAGGAVGAAAAGAGVPLGWHLGAAAVVMAALAVGCSRLLLPGGDRAERDGAAPAALGDEPARSPGARGPRVVGALLVLGVVAAMAQTVEEAGATWGAVYLREELGAPAAVAGLAFIVLQATQTVGRLVGDRAVARFGDRAVARAGASLAGTAMAVALALPAVGTTVAAFGAVGLGIGTLIPASLRTADAVPGLPPGTGLVVVGTVLRLVLLANPVVVGLVADAASVRAGLVVIPAAAALVLLLSASLPPRPRPTS</sequence>
<feature type="transmembrane region" description="Helical" evidence="5">
    <location>
        <begin position="219"/>
        <end position="236"/>
    </location>
</feature>
<dbReference type="Gene3D" id="1.20.1250.20">
    <property type="entry name" value="MFS general substrate transporter like domains"/>
    <property type="match status" value="2"/>
</dbReference>
<feature type="transmembrane region" description="Helical" evidence="5">
    <location>
        <begin position="256"/>
        <end position="276"/>
    </location>
</feature>
<feature type="domain" description="Major facilitator superfamily (MFS) profile" evidence="6">
    <location>
        <begin position="1"/>
        <end position="400"/>
    </location>
</feature>
<keyword evidence="4 5" id="KW-0472">Membrane</keyword>
<reference evidence="7" key="1">
    <citation type="submission" date="2020-02" db="EMBL/GenBank/DDBJ databases">
        <authorList>
            <person name="Meier V. D."/>
        </authorList>
    </citation>
    <scope>NUCLEOTIDE SEQUENCE</scope>
    <source>
        <strain evidence="7">AVDCRST_MAG35</strain>
    </source>
</reference>
<feature type="transmembrane region" description="Helical" evidence="5">
    <location>
        <begin position="288"/>
        <end position="307"/>
    </location>
</feature>
<feature type="transmembrane region" description="Helical" evidence="5">
    <location>
        <begin position="79"/>
        <end position="97"/>
    </location>
</feature>
<dbReference type="PANTHER" id="PTHR23514">
    <property type="entry name" value="BYPASS OF STOP CODON PROTEIN 6"/>
    <property type="match status" value="1"/>
</dbReference>
<gene>
    <name evidence="7" type="ORF">AVDCRST_MAG35-249</name>
</gene>
<dbReference type="SUPFAM" id="SSF103473">
    <property type="entry name" value="MFS general substrate transporter"/>
    <property type="match status" value="1"/>
</dbReference>
<feature type="transmembrane region" description="Helical" evidence="5">
    <location>
        <begin position="374"/>
        <end position="395"/>
    </location>
</feature>
<comment type="subcellular location">
    <subcellularLocation>
        <location evidence="1">Cell membrane</location>
        <topology evidence="1">Multi-pass membrane protein</topology>
    </subcellularLocation>
</comment>
<dbReference type="PROSITE" id="PS50850">
    <property type="entry name" value="MFS"/>
    <property type="match status" value="1"/>
</dbReference>
<organism evidence="7">
    <name type="scientific">uncultured Quadrisphaera sp</name>
    <dbReference type="NCBI Taxonomy" id="904978"/>
    <lineage>
        <taxon>Bacteria</taxon>
        <taxon>Bacillati</taxon>
        <taxon>Actinomycetota</taxon>
        <taxon>Actinomycetes</taxon>
        <taxon>Kineosporiales</taxon>
        <taxon>Kineosporiaceae</taxon>
        <taxon>Quadrisphaera</taxon>
        <taxon>environmental samples</taxon>
    </lineage>
</organism>
<dbReference type="InterPro" id="IPR011701">
    <property type="entry name" value="MFS"/>
</dbReference>
<feature type="transmembrane region" description="Helical" evidence="5">
    <location>
        <begin position="15"/>
        <end position="35"/>
    </location>
</feature>
<name>A0A6J4NH44_9ACTN</name>
<evidence type="ECO:0000256" key="2">
    <source>
        <dbReference type="ARBA" id="ARBA00022692"/>
    </source>
</evidence>
<dbReference type="PANTHER" id="PTHR23514:SF13">
    <property type="entry name" value="INNER MEMBRANE PROTEIN YBJJ"/>
    <property type="match status" value="1"/>
</dbReference>
<protein>
    <recommendedName>
        <fullName evidence="6">Major facilitator superfamily (MFS) profile domain-containing protein</fullName>
    </recommendedName>
</protein>